<evidence type="ECO:0000313" key="11">
    <source>
        <dbReference type="EMBL" id="CUH59506.1"/>
    </source>
</evidence>
<dbReference type="EC" id="2.7.2.1" evidence="9"/>
<reference evidence="11 12" key="1">
    <citation type="submission" date="2015-09" db="EMBL/GenBank/DDBJ databases">
        <authorList>
            <consortium name="Swine Surveillance"/>
        </authorList>
    </citation>
    <scope>NUCLEOTIDE SEQUENCE [LARGE SCALE GENOMIC DNA]</scope>
    <source>
        <strain evidence="11 12">CECT 5294</strain>
    </source>
</reference>
<dbReference type="InterPro" id="IPR023865">
    <property type="entry name" value="Aliphatic_acid_kinase_CS"/>
</dbReference>
<feature type="binding site" evidence="9">
    <location>
        <position position="380"/>
    </location>
    <ligand>
        <name>Mg(2+)</name>
        <dbReference type="ChEBI" id="CHEBI:18420"/>
    </ligand>
</feature>
<dbReference type="PROSITE" id="PS01075">
    <property type="entry name" value="ACETATE_KINASE_1"/>
    <property type="match status" value="1"/>
</dbReference>
<feature type="active site" description="Proton donor/acceptor" evidence="9">
    <location>
        <position position="151"/>
    </location>
</feature>
<dbReference type="Proteomes" id="UP000051298">
    <property type="component" value="Unassembled WGS sequence"/>
</dbReference>
<dbReference type="UniPathway" id="UPA00340">
    <property type="reaction ID" value="UER00458"/>
</dbReference>
<dbReference type="Gene3D" id="3.30.420.40">
    <property type="match status" value="2"/>
</dbReference>
<dbReference type="eggNOG" id="COG0282">
    <property type="taxonomic scope" value="Bacteria"/>
</dbReference>
<dbReference type="GO" id="GO:0006083">
    <property type="term" value="P:acetate metabolic process"/>
    <property type="evidence" value="ECO:0007669"/>
    <property type="project" value="TreeGrafter"/>
</dbReference>
<dbReference type="RefSeq" id="WP_058122696.1">
    <property type="nucleotide sequence ID" value="NZ_CYRX01000010.1"/>
</dbReference>
<dbReference type="NCBIfam" id="TIGR00016">
    <property type="entry name" value="ackA"/>
    <property type="match status" value="1"/>
</dbReference>
<dbReference type="AlphaFoldDB" id="A0A0N7LT24"/>
<sequence length="394" mass="41786">MTGDILTLNCGSSSVKFAVFDAGAPDAPAQITGKIAGIGRAPTFQARDANGQLHTPDPLNALTPTHTHEDLIPRLLEWLVQQRGAHPLRMVGHRVVHGGKTYTEPTRITPNVMANLDALCPLAPLHQPHNLAAIRAVAAWQPDIPQIACFDTAFHQTQDRIQTLFALPRALGDEGIVRYGFHGLSYAYIASILPQHLGTRAEGRVIVAHLGNGDSMCAMQSRKSKATTMGFTALDGLVMGRRSGTLDPGVILYLMQSKGMSAADVETLLYRKSGLLGVSGISNNMHDLELSHAPEAQEAIDLFVSRAARTLAGLIPAIGGLDAVVFTAGIGENSAPVRAAICSQLNWLGLHLDPDANARGDVKISAPNSAVDVLVLPTDEEAVIANACRAQLAI</sequence>
<dbReference type="PANTHER" id="PTHR21060:SF21">
    <property type="entry name" value="ACETATE KINASE"/>
    <property type="match status" value="1"/>
</dbReference>
<dbReference type="GO" id="GO:0000287">
    <property type="term" value="F:magnesium ion binding"/>
    <property type="evidence" value="ECO:0007669"/>
    <property type="project" value="UniProtKB-UniRule"/>
</dbReference>
<evidence type="ECO:0000256" key="1">
    <source>
        <dbReference type="ARBA" id="ARBA00008748"/>
    </source>
</evidence>
<evidence type="ECO:0000256" key="7">
    <source>
        <dbReference type="ARBA" id="ARBA00022840"/>
    </source>
</evidence>
<dbReference type="PANTHER" id="PTHR21060">
    <property type="entry name" value="ACETATE KINASE"/>
    <property type="match status" value="1"/>
</dbReference>
<feature type="binding site" evidence="9">
    <location>
        <position position="94"/>
    </location>
    <ligand>
        <name>substrate</name>
    </ligand>
</feature>
<dbReference type="Pfam" id="PF00871">
    <property type="entry name" value="Acetate_kinase"/>
    <property type="match status" value="1"/>
</dbReference>
<evidence type="ECO:0000256" key="5">
    <source>
        <dbReference type="ARBA" id="ARBA00022741"/>
    </source>
</evidence>
<evidence type="ECO:0000313" key="12">
    <source>
        <dbReference type="Proteomes" id="UP000051298"/>
    </source>
</evidence>
<feature type="site" description="Transition state stabilizer" evidence="9">
    <location>
        <position position="182"/>
    </location>
</feature>
<evidence type="ECO:0000256" key="9">
    <source>
        <dbReference type="HAMAP-Rule" id="MF_00020"/>
    </source>
</evidence>
<dbReference type="SUPFAM" id="SSF53067">
    <property type="entry name" value="Actin-like ATPase domain"/>
    <property type="match status" value="2"/>
</dbReference>
<accession>A0A0N7LT24</accession>
<keyword evidence="3 9" id="KW-0808">Transferase</keyword>
<organism evidence="11 12">
    <name type="scientific">Thalassobacter stenotrophicus</name>
    <dbReference type="NCBI Taxonomy" id="266809"/>
    <lineage>
        <taxon>Bacteria</taxon>
        <taxon>Pseudomonadati</taxon>
        <taxon>Pseudomonadota</taxon>
        <taxon>Alphaproteobacteria</taxon>
        <taxon>Rhodobacterales</taxon>
        <taxon>Roseobacteraceae</taxon>
        <taxon>Thalassobacter</taxon>
    </lineage>
</organism>
<keyword evidence="6 9" id="KW-0418">Kinase</keyword>
<dbReference type="PIRSF" id="PIRSF000722">
    <property type="entry name" value="Acetate_prop_kin"/>
    <property type="match status" value="1"/>
</dbReference>
<dbReference type="PRINTS" id="PR00471">
    <property type="entry name" value="ACETATEKNASE"/>
</dbReference>
<feature type="binding site" evidence="9">
    <location>
        <begin position="209"/>
        <end position="213"/>
    </location>
    <ligand>
        <name>ATP</name>
        <dbReference type="ChEBI" id="CHEBI:30616"/>
    </ligand>
</feature>
<dbReference type="GO" id="GO:0005829">
    <property type="term" value="C:cytosol"/>
    <property type="evidence" value="ECO:0007669"/>
    <property type="project" value="TreeGrafter"/>
</dbReference>
<feature type="binding site" evidence="9">
    <location>
        <begin position="329"/>
        <end position="333"/>
    </location>
    <ligand>
        <name>ATP</name>
        <dbReference type="ChEBI" id="CHEBI:30616"/>
    </ligand>
</feature>
<comment type="function">
    <text evidence="9">Catalyzes the formation of acetyl phosphate from acetate and ATP. Can also catalyze the reverse reaction.</text>
</comment>
<keyword evidence="7 9" id="KW-0067">ATP-binding</keyword>
<feature type="binding site" evidence="9">
    <location>
        <position position="9"/>
    </location>
    <ligand>
        <name>Mg(2+)</name>
        <dbReference type="ChEBI" id="CHEBI:18420"/>
    </ligand>
</feature>
<comment type="cofactor">
    <cofactor evidence="9">
        <name>Mg(2+)</name>
        <dbReference type="ChEBI" id="CHEBI:18420"/>
    </cofactor>
    <cofactor evidence="9">
        <name>Mn(2+)</name>
        <dbReference type="ChEBI" id="CHEBI:29035"/>
    </cofactor>
    <text evidence="9">Mg(2+). Can also accept Mn(2+).</text>
</comment>
<name>A0A0N7LT24_9RHOB</name>
<evidence type="ECO:0000256" key="6">
    <source>
        <dbReference type="ARBA" id="ARBA00022777"/>
    </source>
</evidence>
<comment type="similarity">
    <text evidence="1 9 10">Belongs to the acetokinase family.</text>
</comment>
<comment type="catalytic activity">
    <reaction evidence="9">
        <text>acetate + ATP = acetyl phosphate + ADP</text>
        <dbReference type="Rhea" id="RHEA:11352"/>
        <dbReference type="ChEBI" id="CHEBI:22191"/>
        <dbReference type="ChEBI" id="CHEBI:30089"/>
        <dbReference type="ChEBI" id="CHEBI:30616"/>
        <dbReference type="ChEBI" id="CHEBI:456216"/>
        <dbReference type="EC" id="2.7.2.1"/>
    </reaction>
</comment>
<feature type="site" description="Transition state stabilizer" evidence="9">
    <location>
        <position position="242"/>
    </location>
</feature>
<dbReference type="InterPro" id="IPR043129">
    <property type="entry name" value="ATPase_NBD"/>
</dbReference>
<comment type="pathway">
    <text evidence="9">Metabolic intermediate biosynthesis; acetyl-CoA biosynthesis; acetyl-CoA from acetate: step 1/2.</text>
</comment>
<dbReference type="InterPro" id="IPR000890">
    <property type="entry name" value="Aliphatic_acid_kin_short-chain"/>
</dbReference>
<feature type="binding site" evidence="9">
    <location>
        <position position="16"/>
    </location>
    <ligand>
        <name>ATP</name>
        <dbReference type="ChEBI" id="CHEBI:30616"/>
    </ligand>
</feature>
<evidence type="ECO:0000256" key="8">
    <source>
        <dbReference type="ARBA" id="ARBA00022842"/>
    </source>
</evidence>
<keyword evidence="2 9" id="KW-0963">Cytoplasm</keyword>
<proteinExistence type="inferred from homology"/>
<dbReference type="HAMAP" id="MF_00020">
    <property type="entry name" value="Acetate_kinase"/>
    <property type="match status" value="1"/>
</dbReference>
<gene>
    <name evidence="11" type="primary">pduW</name>
    <name evidence="9" type="synonym">ackA</name>
    <name evidence="11" type="ORF">THS5294_00792</name>
</gene>
<protein>
    <recommendedName>
        <fullName evidence="9">Acetate kinase</fullName>
        <ecNumber evidence="9">2.7.2.1</ecNumber>
    </recommendedName>
    <alternativeName>
        <fullName evidence="9">Acetokinase</fullName>
    </alternativeName>
</protein>
<keyword evidence="8 9" id="KW-0460">Magnesium</keyword>
<comment type="caution">
    <text evidence="9">Lacks conserved residue(s) required for the propagation of feature annotation.</text>
</comment>
<comment type="subcellular location">
    <subcellularLocation>
        <location evidence="9">Cytoplasm</location>
    </subcellularLocation>
</comment>
<evidence type="ECO:0000256" key="4">
    <source>
        <dbReference type="ARBA" id="ARBA00022723"/>
    </source>
</evidence>
<keyword evidence="4 9" id="KW-0479">Metal-binding</keyword>
<dbReference type="STRING" id="266809.PM03_04300"/>
<dbReference type="EMBL" id="CYRX01000010">
    <property type="protein sequence ID" value="CUH59506.1"/>
    <property type="molecule type" value="Genomic_DNA"/>
</dbReference>
<dbReference type="GO" id="GO:0008776">
    <property type="term" value="F:acetate kinase activity"/>
    <property type="evidence" value="ECO:0007669"/>
    <property type="project" value="UniProtKB-UniRule"/>
</dbReference>
<evidence type="ECO:0000256" key="2">
    <source>
        <dbReference type="ARBA" id="ARBA00022490"/>
    </source>
</evidence>
<dbReference type="GO" id="GO:0005524">
    <property type="term" value="F:ATP binding"/>
    <property type="evidence" value="ECO:0007669"/>
    <property type="project" value="UniProtKB-KW"/>
</dbReference>
<comment type="subunit">
    <text evidence="9">Homodimer.</text>
</comment>
<evidence type="ECO:0000256" key="10">
    <source>
        <dbReference type="RuleBase" id="RU003835"/>
    </source>
</evidence>
<keyword evidence="5 9" id="KW-0547">Nucleotide-binding</keyword>
<dbReference type="InterPro" id="IPR004372">
    <property type="entry name" value="Ac/propionate_kinase"/>
</dbReference>
<evidence type="ECO:0000256" key="3">
    <source>
        <dbReference type="ARBA" id="ARBA00022679"/>
    </source>
</evidence>
<dbReference type="GO" id="GO:0006085">
    <property type="term" value="P:acetyl-CoA biosynthetic process"/>
    <property type="evidence" value="ECO:0007669"/>
    <property type="project" value="UniProtKB-UniRule"/>
</dbReference>